<evidence type="ECO:0000313" key="2">
    <source>
        <dbReference type="Proteomes" id="UP001139887"/>
    </source>
</evidence>
<proteinExistence type="predicted"/>
<dbReference type="AlphaFoldDB" id="A0A9W8LWK8"/>
<dbReference type="EMBL" id="JANBUW010000418">
    <property type="protein sequence ID" value="KAJ2846944.1"/>
    <property type="molecule type" value="Genomic_DNA"/>
</dbReference>
<organism evidence="1 2">
    <name type="scientific">Coemansia brasiliensis</name>
    <dbReference type="NCBI Taxonomy" id="2650707"/>
    <lineage>
        <taxon>Eukaryota</taxon>
        <taxon>Fungi</taxon>
        <taxon>Fungi incertae sedis</taxon>
        <taxon>Zoopagomycota</taxon>
        <taxon>Kickxellomycotina</taxon>
        <taxon>Kickxellomycetes</taxon>
        <taxon>Kickxellales</taxon>
        <taxon>Kickxellaceae</taxon>
        <taxon>Coemansia</taxon>
    </lineage>
</organism>
<evidence type="ECO:0000313" key="1">
    <source>
        <dbReference type="EMBL" id="KAJ2846944.1"/>
    </source>
</evidence>
<protein>
    <submittedName>
        <fullName evidence="1">Uncharacterized protein</fullName>
    </submittedName>
</protein>
<dbReference type="Proteomes" id="UP001139887">
    <property type="component" value="Unassembled WGS sequence"/>
</dbReference>
<sequence length="361" mass="41762">MSAPVDICYFLEFVLGELESFSSLLSITSMDIQLVALRSQTCRQSLRQTTDALKEFLPRLTLQLPNIQNLWTGNYREDMVVRSFITRLVSHYAKQLYSLYPISVVCPRKPTSFQQLSSLSVSFNEPALESSLRVYGKNLVCLHMSEVPETLDWQLIFNPNKLGPIVFRKLRQLTICHNVWSIWQGDDEEEHEMAQLMFPCLETLHFIHCPQGFLFFKHIKMPTVLKRLTIQHNLSALCMYNIYISQQLKCHIASLYDAAKENASFVKIANLLLKISQPDNINFTYSSLTDDPYNKIDLGGIDWGVSLDTLDINFKLDWQQLSCLLNRLPYLRRLTIRCFECNDNGDECNCIDLGDMLDHHM</sequence>
<accession>A0A9W8LWK8</accession>
<keyword evidence="2" id="KW-1185">Reference proteome</keyword>
<reference evidence="1" key="1">
    <citation type="submission" date="2022-07" db="EMBL/GenBank/DDBJ databases">
        <title>Phylogenomic reconstructions and comparative analyses of Kickxellomycotina fungi.</title>
        <authorList>
            <person name="Reynolds N.K."/>
            <person name="Stajich J.E."/>
            <person name="Barry K."/>
            <person name="Grigoriev I.V."/>
            <person name="Crous P."/>
            <person name="Smith M.E."/>
        </authorList>
    </citation>
    <scope>NUCLEOTIDE SEQUENCE</scope>
    <source>
        <strain evidence="1">NRRL 1566</strain>
    </source>
</reference>
<comment type="caution">
    <text evidence="1">The sequence shown here is derived from an EMBL/GenBank/DDBJ whole genome shotgun (WGS) entry which is preliminary data.</text>
</comment>
<feature type="non-terminal residue" evidence="1">
    <location>
        <position position="361"/>
    </location>
</feature>
<name>A0A9W8LWK8_9FUNG</name>
<gene>
    <name evidence="1" type="ORF">IWW36_004103</name>
</gene>